<keyword evidence="9" id="KW-1185">Reference proteome</keyword>
<dbReference type="Pfam" id="PF00412">
    <property type="entry name" value="LIM"/>
    <property type="match status" value="1"/>
</dbReference>
<dbReference type="GO" id="GO:0007165">
    <property type="term" value="P:signal transduction"/>
    <property type="evidence" value="ECO:0007669"/>
    <property type="project" value="InterPro"/>
</dbReference>
<dbReference type="InterPro" id="IPR001781">
    <property type="entry name" value="Znf_LIM"/>
</dbReference>
<dbReference type="CDD" id="cd21886">
    <property type="entry name" value="SARAH_RASSF2-like"/>
    <property type="match status" value="1"/>
</dbReference>
<dbReference type="AlphaFoldDB" id="A0A8J2MYY6"/>
<feature type="compositionally biased region" description="Polar residues" evidence="5">
    <location>
        <begin position="322"/>
        <end position="332"/>
    </location>
</feature>
<dbReference type="PROSITE" id="PS00478">
    <property type="entry name" value="LIM_DOMAIN_1"/>
    <property type="match status" value="1"/>
</dbReference>
<dbReference type="OrthoDB" id="9976881at2759"/>
<feature type="domain" description="Ras-associating" evidence="7">
    <location>
        <begin position="441"/>
        <end position="533"/>
    </location>
</feature>
<dbReference type="CDD" id="cd01784">
    <property type="entry name" value="RA_RASSF2_like"/>
    <property type="match status" value="1"/>
</dbReference>
<feature type="region of interest" description="Disordered" evidence="5">
    <location>
        <begin position="252"/>
        <end position="335"/>
    </location>
</feature>
<dbReference type="SMART" id="SM00314">
    <property type="entry name" value="RA"/>
    <property type="match status" value="1"/>
</dbReference>
<evidence type="ECO:0000313" key="9">
    <source>
        <dbReference type="Proteomes" id="UP000786811"/>
    </source>
</evidence>
<protein>
    <submittedName>
        <fullName evidence="8">Similar to RASSF2: Ras association domain-containing protein 2 (Homo sapiens)</fullName>
    </submittedName>
</protein>
<feature type="compositionally biased region" description="Polar residues" evidence="5">
    <location>
        <begin position="259"/>
        <end position="284"/>
    </location>
</feature>
<dbReference type="SMART" id="SM00132">
    <property type="entry name" value="LIM"/>
    <property type="match status" value="1"/>
</dbReference>
<sequence length="597" mass="67744">MWKCHKCGKPVYFAERKQSLGYDWHPECLRCEECGKRLNPGQHAEHKGVPYCHVPCYGALFGPQLFGHGTRVESHTSFGKKEPRSTLPRSHLETKLKIFNQYYEGKSGGIRSREVNGRLILEGALRIYWGVRGVIHLKEDDDQRTVVTARNRNSCRRSVAEKVEDEDEDDDDNDNDNDNDHENKKRTNPSDKDLSPTESHLESEPNSVPTSPDHLKSLTLPMKLDVKNMELDELDELLQVERKVEDGDKLYQTMPENLPSMSHSVTETSQSASQSSLDGPTENRSSMANSSASSQTKTNDSSINSTPTHSLDSTSSSTDTPNNCHGTPNRNGNLRRVEYYDSLEKNSNSRRMSNDDSWIEKGLNRSMSGPDCLQRHREDSDTDSVNSLHFRDDDNMTMSTDSGLELDGVVLRRKQGSTAIRRRPGGRRQSRSRLRRRCSINGHFYNRETSFFTPPHGSQMSVWVTSLVSTQEVINLMLDKYKVDAKPDNFALFVVRDNGEQRRLRDDEYPLEVRVALGPHENVARLFLVDKLSTPEISSDVAQFLNLSLAECQGILQRYHYEEEKQILLLKEKLVQGNAAENQTTNGRSESPVIGEK</sequence>
<dbReference type="Proteomes" id="UP000786811">
    <property type="component" value="Unassembled WGS sequence"/>
</dbReference>
<feature type="compositionally biased region" description="Low complexity" evidence="5">
    <location>
        <begin position="305"/>
        <end position="321"/>
    </location>
</feature>
<name>A0A8J2MYY6_COTCN</name>
<feature type="region of interest" description="Disordered" evidence="5">
    <location>
        <begin position="155"/>
        <end position="216"/>
    </location>
</feature>
<keyword evidence="3 4" id="KW-0440">LIM domain</keyword>
<dbReference type="InterPro" id="IPR000159">
    <property type="entry name" value="RA_dom"/>
</dbReference>
<dbReference type="EMBL" id="CAJNRD030001124">
    <property type="protein sequence ID" value="CAG5108809.1"/>
    <property type="molecule type" value="Genomic_DNA"/>
</dbReference>
<evidence type="ECO:0000256" key="5">
    <source>
        <dbReference type="SAM" id="MobiDB-lite"/>
    </source>
</evidence>
<organism evidence="8 9">
    <name type="scientific">Cotesia congregata</name>
    <name type="common">Parasitoid wasp</name>
    <name type="synonym">Apanteles congregatus</name>
    <dbReference type="NCBI Taxonomy" id="51543"/>
    <lineage>
        <taxon>Eukaryota</taxon>
        <taxon>Metazoa</taxon>
        <taxon>Ecdysozoa</taxon>
        <taxon>Arthropoda</taxon>
        <taxon>Hexapoda</taxon>
        <taxon>Insecta</taxon>
        <taxon>Pterygota</taxon>
        <taxon>Neoptera</taxon>
        <taxon>Endopterygota</taxon>
        <taxon>Hymenoptera</taxon>
        <taxon>Apocrita</taxon>
        <taxon>Ichneumonoidea</taxon>
        <taxon>Braconidae</taxon>
        <taxon>Microgastrinae</taxon>
        <taxon>Cotesia</taxon>
    </lineage>
</organism>
<evidence type="ECO:0000256" key="2">
    <source>
        <dbReference type="ARBA" id="ARBA00022833"/>
    </source>
</evidence>
<dbReference type="SUPFAM" id="SSF57716">
    <property type="entry name" value="Glucocorticoid receptor-like (DNA-binding domain)"/>
    <property type="match status" value="2"/>
</dbReference>
<feature type="region of interest" description="Disordered" evidence="5">
    <location>
        <begin position="369"/>
        <end position="401"/>
    </location>
</feature>
<dbReference type="PANTHER" id="PTHR22738:SF15">
    <property type="entry name" value="LD40758P"/>
    <property type="match status" value="1"/>
</dbReference>
<dbReference type="PANTHER" id="PTHR22738">
    <property type="entry name" value="RASSF"/>
    <property type="match status" value="1"/>
</dbReference>
<dbReference type="Gene3D" id="3.10.20.90">
    <property type="entry name" value="Phosphatidylinositol 3-kinase Catalytic Subunit, Chain A, domain 1"/>
    <property type="match status" value="1"/>
</dbReference>
<accession>A0A8J2MYY6</accession>
<dbReference type="InterPro" id="IPR029071">
    <property type="entry name" value="Ubiquitin-like_domsf"/>
</dbReference>
<evidence type="ECO:0000259" key="6">
    <source>
        <dbReference type="PROSITE" id="PS50023"/>
    </source>
</evidence>
<evidence type="ECO:0000256" key="1">
    <source>
        <dbReference type="ARBA" id="ARBA00022723"/>
    </source>
</evidence>
<evidence type="ECO:0000313" key="8">
    <source>
        <dbReference type="EMBL" id="CAG5108809.1"/>
    </source>
</evidence>
<dbReference type="CDD" id="cd09401">
    <property type="entry name" value="LIM_TLP_like"/>
    <property type="match status" value="1"/>
</dbReference>
<reference evidence="8" key="1">
    <citation type="submission" date="2021-04" db="EMBL/GenBank/DDBJ databases">
        <authorList>
            <person name="Chebbi M.A.C M."/>
        </authorList>
    </citation>
    <scope>NUCLEOTIDE SEQUENCE</scope>
</reference>
<dbReference type="PROSITE" id="PS50023">
    <property type="entry name" value="LIM_DOMAIN_2"/>
    <property type="match status" value="1"/>
</dbReference>
<feature type="domain" description="LIM zinc-binding" evidence="6">
    <location>
        <begin position="2"/>
        <end position="63"/>
    </location>
</feature>
<dbReference type="InterPro" id="IPR033614">
    <property type="entry name" value="RASSF1-6"/>
</dbReference>
<keyword evidence="2 4" id="KW-0862">Zinc</keyword>
<gene>
    <name evidence="8" type="ORF">HICCMSTLAB_LOCUS13445</name>
</gene>
<dbReference type="SUPFAM" id="SSF54236">
    <property type="entry name" value="Ubiquitin-like"/>
    <property type="match status" value="1"/>
</dbReference>
<keyword evidence="1 4" id="KW-0479">Metal-binding</keyword>
<feature type="compositionally biased region" description="Low complexity" evidence="5">
    <location>
        <begin position="285"/>
        <end position="294"/>
    </location>
</feature>
<dbReference type="Gene3D" id="2.10.110.10">
    <property type="entry name" value="Cysteine Rich Protein"/>
    <property type="match status" value="1"/>
</dbReference>
<dbReference type="Pfam" id="PF00788">
    <property type="entry name" value="RA"/>
    <property type="match status" value="1"/>
</dbReference>
<feature type="compositionally biased region" description="Polar residues" evidence="5">
    <location>
        <begin position="295"/>
        <end position="304"/>
    </location>
</feature>
<evidence type="ECO:0000256" key="3">
    <source>
        <dbReference type="ARBA" id="ARBA00023038"/>
    </source>
</evidence>
<comment type="caution">
    <text evidence="8">The sequence shown here is derived from an EMBL/GenBank/DDBJ whole genome shotgun (WGS) entry which is preliminary data.</text>
</comment>
<dbReference type="FunFam" id="2.10.110.10:FF:000104">
    <property type="entry name" value="Ras association domain-containing protein 2"/>
    <property type="match status" value="1"/>
</dbReference>
<feature type="compositionally biased region" description="Acidic residues" evidence="5">
    <location>
        <begin position="163"/>
        <end position="177"/>
    </location>
</feature>
<dbReference type="GO" id="GO:0046872">
    <property type="term" value="F:metal ion binding"/>
    <property type="evidence" value="ECO:0007669"/>
    <property type="project" value="UniProtKB-KW"/>
</dbReference>
<dbReference type="FunFam" id="3.10.20.90:FF:000278">
    <property type="entry name" value="serine-rich adhesin for platelets"/>
    <property type="match status" value="1"/>
</dbReference>
<feature type="compositionally biased region" description="Basic and acidic residues" evidence="5">
    <location>
        <begin position="178"/>
        <end position="203"/>
    </location>
</feature>
<evidence type="ECO:0000259" key="7">
    <source>
        <dbReference type="PROSITE" id="PS50200"/>
    </source>
</evidence>
<proteinExistence type="predicted"/>
<dbReference type="PROSITE" id="PS50200">
    <property type="entry name" value="RA"/>
    <property type="match status" value="1"/>
</dbReference>
<evidence type="ECO:0000256" key="4">
    <source>
        <dbReference type="PROSITE-ProRule" id="PRU00125"/>
    </source>
</evidence>